<feature type="region of interest" description="Disordered" evidence="3">
    <location>
        <begin position="103"/>
        <end position="150"/>
    </location>
</feature>
<evidence type="ECO:0000313" key="6">
    <source>
        <dbReference type="Proteomes" id="UP000325902"/>
    </source>
</evidence>
<dbReference type="SUPFAM" id="SSF52172">
    <property type="entry name" value="CheY-like"/>
    <property type="match status" value="1"/>
</dbReference>
<evidence type="ECO:0000256" key="3">
    <source>
        <dbReference type="SAM" id="MobiDB-lite"/>
    </source>
</evidence>
<dbReference type="InterPro" id="IPR011006">
    <property type="entry name" value="CheY-like_superfamily"/>
</dbReference>
<comment type="caution">
    <text evidence="5">The sequence shown here is derived from an EMBL/GenBank/DDBJ whole genome shotgun (WGS) entry which is preliminary data.</text>
</comment>
<gene>
    <name evidence="5" type="primary">dhkM</name>
    <name evidence="5" type="ORF">DBV05_g9686</name>
</gene>
<dbReference type="Gene3D" id="3.40.50.2300">
    <property type="match status" value="1"/>
</dbReference>
<feature type="compositionally biased region" description="Low complexity" evidence="3">
    <location>
        <begin position="118"/>
        <end position="130"/>
    </location>
</feature>
<protein>
    <submittedName>
        <fullName evidence="5">Hybrid signal transduction histidine kinase M</fullName>
    </submittedName>
</protein>
<keyword evidence="6" id="KW-1185">Reference proteome</keyword>
<proteinExistence type="predicted"/>
<dbReference type="Proteomes" id="UP000325902">
    <property type="component" value="Unassembled WGS sequence"/>
</dbReference>
<reference evidence="5 6" key="1">
    <citation type="journal article" date="2019" name="Sci. Rep.">
        <title>A multi-omics analysis of the grapevine pathogen Lasiodiplodia theobromae reveals that temperature affects the expression of virulence- and pathogenicity-related genes.</title>
        <authorList>
            <person name="Felix C."/>
            <person name="Meneses R."/>
            <person name="Goncalves M.F.M."/>
            <person name="Tilleman L."/>
            <person name="Duarte A.S."/>
            <person name="Jorrin-Novo J.V."/>
            <person name="Van de Peer Y."/>
            <person name="Deforce D."/>
            <person name="Van Nieuwerburgh F."/>
            <person name="Esteves A.C."/>
            <person name="Alves A."/>
        </authorList>
    </citation>
    <scope>NUCLEOTIDE SEQUENCE [LARGE SCALE GENOMIC DNA]</scope>
    <source>
        <strain evidence="5 6">LA-SOL3</strain>
    </source>
</reference>
<keyword evidence="5" id="KW-0418">Kinase</keyword>
<keyword evidence="1 2" id="KW-0597">Phosphoprotein</keyword>
<dbReference type="GO" id="GO:0000160">
    <property type="term" value="P:phosphorelay signal transduction system"/>
    <property type="evidence" value="ECO:0007669"/>
    <property type="project" value="InterPro"/>
</dbReference>
<keyword evidence="5" id="KW-0808">Transferase</keyword>
<evidence type="ECO:0000256" key="2">
    <source>
        <dbReference type="PROSITE-ProRule" id="PRU00169"/>
    </source>
</evidence>
<organism evidence="5 6">
    <name type="scientific">Lasiodiplodia theobromae</name>
    <dbReference type="NCBI Taxonomy" id="45133"/>
    <lineage>
        <taxon>Eukaryota</taxon>
        <taxon>Fungi</taxon>
        <taxon>Dikarya</taxon>
        <taxon>Ascomycota</taxon>
        <taxon>Pezizomycotina</taxon>
        <taxon>Dothideomycetes</taxon>
        <taxon>Dothideomycetes incertae sedis</taxon>
        <taxon>Botryosphaeriales</taxon>
        <taxon>Botryosphaeriaceae</taxon>
        <taxon>Lasiodiplodia</taxon>
    </lineage>
</organism>
<accession>A0A5N5D2M8</accession>
<feature type="domain" description="Response regulatory" evidence="4">
    <location>
        <begin position="1"/>
        <end position="104"/>
    </location>
</feature>
<evidence type="ECO:0000313" key="5">
    <source>
        <dbReference type="EMBL" id="KAB2571652.1"/>
    </source>
</evidence>
<dbReference type="PANTHER" id="PTHR45339">
    <property type="entry name" value="HYBRID SIGNAL TRANSDUCTION HISTIDINE KINASE J"/>
    <property type="match status" value="1"/>
</dbReference>
<feature type="modified residue" description="4-aspartylphosphate" evidence="2">
    <location>
        <position position="34"/>
    </location>
</feature>
<evidence type="ECO:0000256" key="1">
    <source>
        <dbReference type="ARBA" id="ARBA00022553"/>
    </source>
</evidence>
<dbReference type="CDD" id="cd17546">
    <property type="entry name" value="REC_hyHK_CKI1_RcsC-like"/>
    <property type="match status" value="1"/>
</dbReference>
<dbReference type="SMART" id="SM00448">
    <property type="entry name" value="REC"/>
    <property type="match status" value="1"/>
</dbReference>
<dbReference type="PROSITE" id="PS50110">
    <property type="entry name" value="RESPONSE_REGULATORY"/>
    <property type="match status" value="1"/>
</dbReference>
<name>A0A5N5D2M8_9PEZI</name>
<dbReference type="GO" id="GO:0016301">
    <property type="term" value="F:kinase activity"/>
    <property type="evidence" value="ECO:0007669"/>
    <property type="project" value="UniProtKB-KW"/>
</dbReference>
<dbReference type="InterPro" id="IPR001789">
    <property type="entry name" value="Sig_transdc_resp-reg_receiver"/>
</dbReference>
<dbReference type="OrthoDB" id="303614at2759"/>
<sequence>MRRYNFDFQEAMNGLQAVETYKRAGGQFDYVLMDLTMPVMDGMAATREIRRHEQREGLPPTVVIALTGLASAAARVDALSSGINFFLTKPVKFQALHQMLKGAAAGGAMGPPPPSSLSPPSSSSPPSASAPQPPQQPQPQKRASDQGIGD</sequence>
<evidence type="ECO:0000259" key="4">
    <source>
        <dbReference type="PROSITE" id="PS50110"/>
    </source>
</evidence>
<dbReference type="Pfam" id="PF00072">
    <property type="entry name" value="Response_reg"/>
    <property type="match status" value="1"/>
</dbReference>
<dbReference type="PANTHER" id="PTHR45339:SF5">
    <property type="entry name" value="HISTIDINE KINASE"/>
    <property type="match status" value="1"/>
</dbReference>
<dbReference type="EMBL" id="VCHE01000096">
    <property type="protein sequence ID" value="KAB2571652.1"/>
    <property type="molecule type" value="Genomic_DNA"/>
</dbReference>
<dbReference type="AlphaFoldDB" id="A0A5N5D2M8"/>